<evidence type="ECO:0000256" key="9">
    <source>
        <dbReference type="ARBA" id="ARBA00049260"/>
    </source>
</evidence>
<evidence type="ECO:0000256" key="7">
    <source>
        <dbReference type="ARBA" id="ARBA00023027"/>
    </source>
</evidence>
<comment type="caution">
    <text evidence="11">The sequence shown here is derived from an EMBL/GenBank/DDBJ whole genome shotgun (WGS) entry which is preliminary data.</text>
</comment>
<dbReference type="InterPro" id="IPR050812">
    <property type="entry name" value="Preph/Arog_dehydrog"/>
</dbReference>
<dbReference type="InterPro" id="IPR046826">
    <property type="entry name" value="PDH_N"/>
</dbReference>
<dbReference type="InterPro" id="IPR036291">
    <property type="entry name" value="NAD(P)-bd_dom_sf"/>
</dbReference>
<protein>
    <recommendedName>
        <fullName evidence="3">prephenate dehydrogenase</fullName>
        <ecNumber evidence="3">1.3.1.12</ecNumber>
    </recommendedName>
</protein>
<dbReference type="Pfam" id="PF02153">
    <property type="entry name" value="PDH_N"/>
    <property type="match status" value="1"/>
</dbReference>
<dbReference type="SUPFAM" id="SSF51735">
    <property type="entry name" value="NAD(P)-binding Rossmann-fold domains"/>
    <property type="match status" value="1"/>
</dbReference>
<keyword evidence="6" id="KW-0560">Oxidoreductase</keyword>
<keyword evidence="5" id="KW-0028">Amino-acid biosynthesis</keyword>
<organism evidence="11 12">
    <name type="scientific">Candidatus Muproteobacteria bacterium RIFCSPLOWO2_01_FULL_60_18</name>
    <dbReference type="NCBI Taxonomy" id="1817768"/>
    <lineage>
        <taxon>Bacteria</taxon>
        <taxon>Pseudomonadati</taxon>
        <taxon>Pseudomonadota</taxon>
        <taxon>Candidatus Muproteobacteria</taxon>
    </lineage>
</organism>
<dbReference type="PANTHER" id="PTHR21363">
    <property type="entry name" value="PREPHENATE DEHYDROGENASE"/>
    <property type="match status" value="1"/>
</dbReference>
<dbReference type="Pfam" id="PF20463">
    <property type="entry name" value="PDH_C"/>
    <property type="match status" value="1"/>
</dbReference>
<sequence>MINKLTIIGIGLIGGSLARALRDAGYVREIIGYGRSIGNLQQAMELGVIDRAEVSLPDAVRGADMIVLAVPVGNMAEILNVLGPVLPDNSVVTDVGSVKGSVIATARPALGARFAHFVPGHPIAGTEQSGVAASLPDLFQRRRVILTPEPETDSKALARVRAMWEAAGAEVAMLPAADHDRILAVSSHLPHVLAYCLMDMVVRHDDHRAILENSTGGFRDTTRIAASDPVMWRDICLANRDALLDALRQYHADLGAFVEAVERGDGKWLCETFTRAKHARDGLNKKI</sequence>
<comment type="pathway">
    <text evidence="1">Amino-acid biosynthesis; L-tyrosine biosynthesis; (4-hydroxyphenyl)pyruvate from prephenate (NAD(+) route): step 1/1.</text>
</comment>
<dbReference type="GO" id="GO:0004665">
    <property type="term" value="F:prephenate dehydrogenase (NADP+) activity"/>
    <property type="evidence" value="ECO:0007669"/>
    <property type="project" value="InterPro"/>
</dbReference>
<dbReference type="GO" id="GO:0070403">
    <property type="term" value="F:NAD+ binding"/>
    <property type="evidence" value="ECO:0007669"/>
    <property type="project" value="InterPro"/>
</dbReference>
<dbReference type="EC" id="1.3.1.12" evidence="3"/>
<dbReference type="PROSITE" id="PS51176">
    <property type="entry name" value="PDH_ADH"/>
    <property type="match status" value="1"/>
</dbReference>
<accession>A0A1F6TYX9</accession>
<dbReference type="GO" id="GO:0006571">
    <property type="term" value="P:tyrosine biosynthetic process"/>
    <property type="evidence" value="ECO:0007669"/>
    <property type="project" value="UniProtKB-KW"/>
</dbReference>
<dbReference type="FunFam" id="3.40.50.720:FF:000208">
    <property type="entry name" value="Prephenate dehydrogenase"/>
    <property type="match status" value="1"/>
</dbReference>
<keyword evidence="4" id="KW-0827">Tyrosine biosynthesis</keyword>
<evidence type="ECO:0000313" key="11">
    <source>
        <dbReference type="EMBL" id="OGI50307.1"/>
    </source>
</evidence>
<dbReference type="EMBL" id="MFTC01000074">
    <property type="protein sequence ID" value="OGI50307.1"/>
    <property type="molecule type" value="Genomic_DNA"/>
</dbReference>
<evidence type="ECO:0000256" key="3">
    <source>
        <dbReference type="ARBA" id="ARBA00012068"/>
    </source>
</evidence>
<name>A0A1F6TYX9_9PROT</name>
<evidence type="ECO:0000256" key="4">
    <source>
        <dbReference type="ARBA" id="ARBA00022498"/>
    </source>
</evidence>
<reference evidence="11 12" key="1">
    <citation type="journal article" date="2016" name="Nat. Commun.">
        <title>Thousands of microbial genomes shed light on interconnected biogeochemical processes in an aquifer system.</title>
        <authorList>
            <person name="Anantharaman K."/>
            <person name="Brown C.T."/>
            <person name="Hug L.A."/>
            <person name="Sharon I."/>
            <person name="Castelle C.J."/>
            <person name="Probst A.J."/>
            <person name="Thomas B.C."/>
            <person name="Singh A."/>
            <person name="Wilkins M.J."/>
            <person name="Karaoz U."/>
            <person name="Brodie E.L."/>
            <person name="Williams K.H."/>
            <person name="Hubbard S.S."/>
            <person name="Banfield J.F."/>
        </authorList>
    </citation>
    <scope>NUCLEOTIDE SEQUENCE [LARGE SCALE GENOMIC DNA]</scope>
</reference>
<keyword evidence="7" id="KW-0520">NAD</keyword>
<gene>
    <name evidence="11" type="ORF">A3A87_09370</name>
</gene>
<evidence type="ECO:0000259" key="10">
    <source>
        <dbReference type="PROSITE" id="PS51176"/>
    </source>
</evidence>
<feature type="domain" description="Prephenate/arogenate dehydrogenase" evidence="10">
    <location>
        <begin position="3"/>
        <end position="287"/>
    </location>
</feature>
<comment type="similarity">
    <text evidence="2">Belongs to the prephenate/arogenate dehydrogenase family.</text>
</comment>
<dbReference type="Proteomes" id="UP000179037">
    <property type="component" value="Unassembled WGS sequence"/>
</dbReference>
<evidence type="ECO:0000256" key="6">
    <source>
        <dbReference type="ARBA" id="ARBA00023002"/>
    </source>
</evidence>
<dbReference type="STRING" id="1817768.A3A87_09370"/>
<evidence type="ECO:0000313" key="12">
    <source>
        <dbReference type="Proteomes" id="UP000179037"/>
    </source>
</evidence>
<dbReference type="Gene3D" id="3.40.50.720">
    <property type="entry name" value="NAD(P)-binding Rossmann-like Domain"/>
    <property type="match status" value="1"/>
</dbReference>
<dbReference type="PANTHER" id="PTHR21363:SF0">
    <property type="entry name" value="PREPHENATE DEHYDROGENASE [NADP(+)]"/>
    <property type="match status" value="1"/>
</dbReference>
<dbReference type="GO" id="GO:0008977">
    <property type="term" value="F:prephenate dehydrogenase (NAD+) activity"/>
    <property type="evidence" value="ECO:0007669"/>
    <property type="project" value="UniProtKB-EC"/>
</dbReference>
<dbReference type="InterPro" id="IPR003099">
    <property type="entry name" value="Prephen_DH"/>
</dbReference>
<proteinExistence type="inferred from homology"/>
<dbReference type="InterPro" id="IPR046825">
    <property type="entry name" value="PDH_C"/>
</dbReference>
<comment type="catalytic activity">
    <reaction evidence="9">
        <text>prephenate + NAD(+) = 3-(4-hydroxyphenyl)pyruvate + CO2 + NADH</text>
        <dbReference type="Rhea" id="RHEA:13869"/>
        <dbReference type="ChEBI" id="CHEBI:16526"/>
        <dbReference type="ChEBI" id="CHEBI:29934"/>
        <dbReference type="ChEBI" id="CHEBI:36242"/>
        <dbReference type="ChEBI" id="CHEBI:57540"/>
        <dbReference type="ChEBI" id="CHEBI:57945"/>
        <dbReference type="EC" id="1.3.1.12"/>
    </reaction>
</comment>
<keyword evidence="8" id="KW-0057">Aromatic amino acid biosynthesis</keyword>
<evidence type="ECO:0000256" key="8">
    <source>
        <dbReference type="ARBA" id="ARBA00023141"/>
    </source>
</evidence>
<dbReference type="InterPro" id="IPR008927">
    <property type="entry name" value="6-PGluconate_DH-like_C_sf"/>
</dbReference>
<dbReference type="SUPFAM" id="SSF48179">
    <property type="entry name" value="6-phosphogluconate dehydrogenase C-terminal domain-like"/>
    <property type="match status" value="1"/>
</dbReference>
<dbReference type="Gene3D" id="1.10.3660.10">
    <property type="entry name" value="6-phosphogluconate dehydrogenase C-terminal like domain"/>
    <property type="match status" value="1"/>
</dbReference>
<dbReference type="AlphaFoldDB" id="A0A1F6TYX9"/>
<evidence type="ECO:0000256" key="2">
    <source>
        <dbReference type="ARBA" id="ARBA00007964"/>
    </source>
</evidence>
<dbReference type="FunFam" id="1.10.3660.10:FF:000003">
    <property type="entry name" value="Prephenate dehydrogenase"/>
    <property type="match status" value="1"/>
</dbReference>
<evidence type="ECO:0000256" key="5">
    <source>
        <dbReference type="ARBA" id="ARBA00022605"/>
    </source>
</evidence>
<evidence type="ECO:0000256" key="1">
    <source>
        <dbReference type="ARBA" id="ARBA00005067"/>
    </source>
</evidence>